<dbReference type="Proteomes" id="UP001479436">
    <property type="component" value="Unassembled WGS sequence"/>
</dbReference>
<feature type="domain" description="BZIP" evidence="5">
    <location>
        <begin position="61"/>
        <end position="75"/>
    </location>
</feature>
<organism evidence="6 7">
    <name type="scientific">Basidiobolus ranarum</name>
    <dbReference type="NCBI Taxonomy" id="34480"/>
    <lineage>
        <taxon>Eukaryota</taxon>
        <taxon>Fungi</taxon>
        <taxon>Fungi incertae sedis</taxon>
        <taxon>Zoopagomycota</taxon>
        <taxon>Entomophthoromycotina</taxon>
        <taxon>Basidiobolomycetes</taxon>
        <taxon>Basidiobolales</taxon>
        <taxon>Basidiobolaceae</taxon>
        <taxon>Basidiobolus</taxon>
    </lineage>
</organism>
<dbReference type="SMART" id="SM00338">
    <property type="entry name" value="BRLZ"/>
    <property type="match status" value="1"/>
</dbReference>
<evidence type="ECO:0000256" key="2">
    <source>
        <dbReference type="ARBA" id="ARBA00023242"/>
    </source>
</evidence>
<dbReference type="InterPro" id="IPR050936">
    <property type="entry name" value="AP-1-like"/>
</dbReference>
<dbReference type="SUPFAM" id="SSF57959">
    <property type="entry name" value="Leucine zipper domain"/>
    <property type="match status" value="1"/>
</dbReference>
<evidence type="ECO:0000256" key="4">
    <source>
        <dbReference type="SAM" id="MobiDB-lite"/>
    </source>
</evidence>
<dbReference type="InterPro" id="IPR046347">
    <property type="entry name" value="bZIP_sf"/>
</dbReference>
<evidence type="ECO:0000313" key="6">
    <source>
        <dbReference type="EMBL" id="KAK9763935.1"/>
    </source>
</evidence>
<gene>
    <name evidence="6" type="ORF">K7432_008973</name>
</gene>
<feature type="coiled-coil region" evidence="3">
    <location>
        <begin position="80"/>
        <end position="118"/>
    </location>
</feature>
<accession>A0ABR2WQY7</accession>
<protein>
    <recommendedName>
        <fullName evidence="5">BZIP domain-containing protein</fullName>
    </recommendedName>
</protein>
<keyword evidence="7" id="KW-1185">Reference proteome</keyword>
<dbReference type="Gene3D" id="1.20.5.170">
    <property type="match status" value="1"/>
</dbReference>
<name>A0ABR2WQY7_9FUNG</name>
<feature type="region of interest" description="Disordered" evidence="4">
    <location>
        <begin position="1"/>
        <end position="75"/>
    </location>
</feature>
<dbReference type="PANTHER" id="PTHR40621:SF6">
    <property type="entry name" value="AP-1-LIKE TRANSCRIPTION FACTOR YAP1-RELATED"/>
    <property type="match status" value="1"/>
</dbReference>
<evidence type="ECO:0000256" key="1">
    <source>
        <dbReference type="ARBA" id="ARBA00004123"/>
    </source>
</evidence>
<sequence length="397" mass="44740">MLSPKESLGDMSDSSKSSGQDFFSEDSANSPEMQLDSPALIEPPQKKKPGRKPNPASPALRKAQNRAAQRAFRERKDRHLKELEECVKELRDGQHKVQNELRRENQKLRYLIQILKNDNVQLRNLVSGLNNPLVDTVPCEVMPSTDKNMNSNIFAPSANTSNINSVMITPVTLSNGCLPSSNQRNSMSYPSLSYGGDVSLDLYEGSYLSGMEYSASSPCTSMISEFGLLESNEKSYYTSNVKSLDIDGEDKIQDGILEGSYLPIFPDGIALTIPPPDFGSINGGVAMNLMPAVREPKYMFKEYDPRIDRVPSERLKELMIEQQGNYDIDELWELITTKAICHGDPQDPSAWELPDEFYTRFPMLVDPALKTRERMRAAWWRLNGRIKHSEKMRSLST</sequence>
<reference evidence="6 7" key="1">
    <citation type="submission" date="2023-04" db="EMBL/GenBank/DDBJ databases">
        <title>Genome of Basidiobolus ranarum AG-B5.</title>
        <authorList>
            <person name="Stajich J.E."/>
            <person name="Carter-House D."/>
            <person name="Gryganskyi A."/>
        </authorList>
    </citation>
    <scope>NUCLEOTIDE SEQUENCE [LARGE SCALE GENOMIC DNA]</scope>
    <source>
        <strain evidence="6 7">AG-B5</strain>
    </source>
</reference>
<evidence type="ECO:0000313" key="7">
    <source>
        <dbReference type="Proteomes" id="UP001479436"/>
    </source>
</evidence>
<comment type="subcellular location">
    <subcellularLocation>
        <location evidence="1">Nucleus</location>
    </subcellularLocation>
</comment>
<evidence type="ECO:0000256" key="3">
    <source>
        <dbReference type="SAM" id="Coils"/>
    </source>
</evidence>
<dbReference type="EMBL" id="JASJQH010000528">
    <property type="protein sequence ID" value="KAK9763935.1"/>
    <property type="molecule type" value="Genomic_DNA"/>
</dbReference>
<dbReference type="InterPro" id="IPR004827">
    <property type="entry name" value="bZIP"/>
</dbReference>
<keyword evidence="3" id="KW-0175">Coiled coil</keyword>
<dbReference type="PROSITE" id="PS00036">
    <property type="entry name" value="BZIP_BASIC"/>
    <property type="match status" value="1"/>
</dbReference>
<evidence type="ECO:0000259" key="5">
    <source>
        <dbReference type="PROSITE" id="PS00036"/>
    </source>
</evidence>
<proteinExistence type="predicted"/>
<keyword evidence="2" id="KW-0539">Nucleus</keyword>
<comment type="caution">
    <text evidence="6">The sequence shown here is derived from an EMBL/GenBank/DDBJ whole genome shotgun (WGS) entry which is preliminary data.</text>
</comment>
<dbReference type="PANTHER" id="PTHR40621">
    <property type="entry name" value="TRANSCRIPTION FACTOR KAPC-RELATED"/>
    <property type="match status" value="1"/>
</dbReference>
<feature type="compositionally biased region" description="Low complexity" evidence="4">
    <location>
        <begin position="9"/>
        <end position="22"/>
    </location>
</feature>
<dbReference type="CDD" id="cd14688">
    <property type="entry name" value="bZIP_YAP"/>
    <property type="match status" value="1"/>
</dbReference>